<dbReference type="InterPro" id="IPR017938">
    <property type="entry name" value="Riboflavin_synthase-like_b-brl"/>
</dbReference>
<dbReference type="InterPro" id="IPR026017">
    <property type="entry name" value="Lumazine-bd_dom"/>
</dbReference>
<dbReference type="PROSITE" id="PS51177">
    <property type="entry name" value="LUMAZINE_BIND"/>
    <property type="match status" value="2"/>
</dbReference>
<feature type="domain" description="Lumazine-binding" evidence="3">
    <location>
        <begin position="99"/>
        <end position="197"/>
    </location>
</feature>
<keyword evidence="5" id="KW-1185">Reference proteome</keyword>
<feature type="repeat" description="Lumazine-binding" evidence="2">
    <location>
        <begin position="1"/>
        <end position="98"/>
    </location>
</feature>
<dbReference type="PANTHER" id="PTHR21098">
    <property type="entry name" value="RIBOFLAVIN SYNTHASE ALPHA CHAIN"/>
    <property type="match status" value="1"/>
</dbReference>
<protein>
    <recommendedName>
        <fullName evidence="3">Lumazine-binding domain-containing protein</fullName>
    </recommendedName>
</protein>
<feature type="repeat" description="Lumazine-binding" evidence="2">
    <location>
        <begin position="99"/>
        <end position="197"/>
    </location>
</feature>
<sequence length="241" mass="26850">MFSGVVQSLGKVLTSADKESSREISLRCHHDFYLRVAAGQWVCVDGVRFCVTQCQANDVLVLQAERYQENDIGLISVQPGAFVHLTCADQQSKDRYGHRLTGNIDFKAQINDVDMRDQQRVYQLSFPNMWHRYLVVGCRVALNGASVSVLEVDQEQNVFTVSLANTASQMSVFGQKFVGDWLNVEIERGSQKVIETLRSSLSDTLGDLYPAIDSLLALQGLDFDFLGARAKAKALDEIEHG</sequence>
<dbReference type="InterPro" id="IPR001783">
    <property type="entry name" value="Lumazine-bd"/>
</dbReference>
<dbReference type="RefSeq" id="WP_225251041.1">
    <property type="nucleotide sequence ID" value="NZ_JAIWIU010000101.1"/>
</dbReference>
<proteinExistence type="predicted"/>
<evidence type="ECO:0000256" key="1">
    <source>
        <dbReference type="ARBA" id="ARBA00022737"/>
    </source>
</evidence>
<dbReference type="Pfam" id="PF00677">
    <property type="entry name" value="Lum_binding"/>
    <property type="match status" value="1"/>
</dbReference>
<dbReference type="PANTHER" id="PTHR21098:SF0">
    <property type="entry name" value="RIBOFLAVIN SYNTHASE"/>
    <property type="match status" value="1"/>
</dbReference>
<comment type="caution">
    <text evidence="4">The sequence shown here is derived from an EMBL/GenBank/DDBJ whole genome shotgun (WGS) entry which is preliminary data.</text>
</comment>
<evidence type="ECO:0000313" key="4">
    <source>
        <dbReference type="EMBL" id="MCA2017289.1"/>
    </source>
</evidence>
<evidence type="ECO:0000313" key="5">
    <source>
        <dbReference type="Proteomes" id="UP001199044"/>
    </source>
</evidence>
<evidence type="ECO:0000259" key="3">
    <source>
        <dbReference type="PROSITE" id="PS51177"/>
    </source>
</evidence>
<accession>A0ABS7YSU0</accession>
<dbReference type="Gene3D" id="2.40.30.20">
    <property type="match status" value="2"/>
</dbReference>
<reference evidence="5" key="1">
    <citation type="submission" date="2023-07" db="EMBL/GenBank/DDBJ databases">
        <title>Molecular identification of indigenous halophilic bacteria isolated from red sea cost, biodegradation of synthetic dyes and assessment of degraded metabolite toxicity.</title>
        <authorList>
            <person name="Chaieb K."/>
            <person name="Altayb H.N."/>
        </authorList>
    </citation>
    <scope>NUCLEOTIDE SEQUENCE [LARGE SCALE GENOMIC DNA]</scope>
    <source>
        <strain evidence="5">K20</strain>
    </source>
</reference>
<dbReference type="Proteomes" id="UP001199044">
    <property type="component" value="Unassembled WGS sequence"/>
</dbReference>
<dbReference type="InterPro" id="IPR023366">
    <property type="entry name" value="ATP_synth_asu-like_sf"/>
</dbReference>
<dbReference type="SUPFAM" id="SSF63380">
    <property type="entry name" value="Riboflavin synthase domain-like"/>
    <property type="match status" value="2"/>
</dbReference>
<organism evidence="4 5">
    <name type="scientific">Vibrio tritonius</name>
    <dbReference type="NCBI Taxonomy" id="1435069"/>
    <lineage>
        <taxon>Bacteria</taxon>
        <taxon>Pseudomonadati</taxon>
        <taxon>Pseudomonadota</taxon>
        <taxon>Gammaproteobacteria</taxon>
        <taxon>Vibrionales</taxon>
        <taxon>Vibrionaceae</taxon>
        <taxon>Vibrio</taxon>
    </lineage>
</organism>
<dbReference type="EMBL" id="JAIWIU010000101">
    <property type="protein sequence ID" value="MCA2017289.1"/>
    <property type="molecule type" value="Genomic_DNA"/>
</dbReference>
<feature type="domain" description="Lumazine-binding" evidence="3">
    <location>
        <begin position="1"/>
        <end position="98"/>
    </location>
</feature>
<gene>
    <name evidence="4" type="ORF">LDJ79_14290</name>
</gene>
<evidence type="ECO:0000256" key="2">
    <source>
        <dbReference type="PROSITE-ProRule" id="PRU00524"/>
    </source>
</evidence>
<keyword evidence="1" id="KW-0677">Repeat</keyword>
<name>A0ABS7YSU0_9VIBR</name>